<proteinExistence type="predicted"/>
<protein>
    <submittedName>
        <fullName evidence="1">41766_t:CDS:1</fullName>
    </submittedName>
</protein>
<keyword evidence="2" id="KW-1185">Reference proteome</keyword>
<name>A0ABN7VN36_GIGMA</name>
<organism evidence="1 2">
    <name type="scientific">Gigaspora margarita</name>
    <dbReference type="NCBI Taxonomy" id="4874"/>
    <lineage>
        <taxon>Eukaryota</taxon>
        <taxon>Fungi</taxon>
        <taxon>Fungi incertae sedis</taxon>
        <taxon>Mucoromycota</taxon>
        <taxon>Glomeromycotina</taxon>
        <taxon>Glomeromycetes</taxon>
        <taxon>Diversisporales</taxon>
        <taxon>Gigasporaceae</taxon>
        <taxon>Gigaspora</taxon>
    </lineage>
</organism>
<sequence length="45" mass="5218">MEIEDNGFDNVEDNTIYTSQLISYINQQSSECIITDEIFSIKNIE</sequence>
<comment type="caution">
    <text evidence="1">The sequence shown here is derived from an EMBL/GenBank/DDBJ whole genome shotgun (WGS) entry which is preliminary data.</text>
</comment>
<evidence type="ECO:0000313" key="1">
    <source>
        <dbReference type="EMBL" id="CAG8787241.1"/>
    </source>
</evidence>
<accession>A0ABN7VN36</accession>
<gene>
    <name evidence="1" type="ORF">GMARGA_LOCUS20651</name>
</gene>
<dbReference type="EMBL" id="CAJVQB010018313">
    <property type="protein sequence ID" value="CAG8787241.1"/>
    <property type="molecule type" value="Genomic_DNA"/>
</dbReference>
<feature type="non-terminal residue" evidence="1">
    <location>
        <position position="45"/>
    </location>
</feature>
<dbReference type="Proteomes" id="UP000789901">
    <property type="component" value="Unassembled WGS sequence"/>
</dbReference>
<evidence type="ECO:0000313" key="2">
    <source>
        <dbReference type="Proteomes" id="UP000789901"/>
    </source>
</evidence>
<reference evidence="1 2" key="1">
    <citation type="submission" date="2021-06" db="EMBL/GenBank/DDBJ databases">
        <authorList>
            <person name="Kallberg Y."/>
            <person name="Tangrot J."/>
            <person name="Rosling A."/>
        </authorList>
    </citation>
    <scope>NUCLEOTIDE SEQUENCE [LARGE SCALE GENOMIC DNA]</scope>
    <source>
        <strain evidence="1 2">120-4 pot B 10/14</strain>
    </source>
</reference>